<accession>A0A495J0M0</accession>
<evidence type="ECO:0000256" key="1">
    <source>
        <dbReference type="SAM" id="SignalP"/>
    </source>
</evidence>
<reference evidence="2 3" key="1">
    <citation type="submission" date="2018-10" db="EMBL/GenBank/DDBJ databases">
        <title>Genomic Encyclopedia of Archaeal and Bacterial Type Strains, Phase II (KMG-II): from individual species to whole genera.</title>
        <authorList>
            <person name="Goeker M."/>
        </authorList>
    </citation>
    <scope>NUCLEOTIDE SEQUENCE [LARGE SCALE GENOMIC DNA]</scope>
    <source>
        <strain evidence="2 3">DSM 18602</strain>
    </source>
</reference>
<feature type="chain" id="PRO_5019792842" evidence="1">
    <location>
        <begin position="19"/>
        <end position="122"/>
    </location>
</feature>
<feature type="signal peptide" evidence="1">
    <location>
        <begin position="1"/>
        <end position="18"/>
    </location>
</feature>
<gene>
    <name evidence="2" type="ORF">BDD43_2721</name>
</gene>
<keyword evidence="3" id="KW-1185">Reference proteome</keyword>
<dbReference type="RefSeq" id="WP_121198127.1">
    <property type="nucleotide sequence ID" value="NZ_RBKU01000001.1"/>
</dbReference>
<comment type="caution">
    <text evidence="2">The sequence shown here is derived from an EMBL/GenBank/DDBJ whole genome shotgun (WGS) entry which is preliminary data.</text>
</comment>
<dbReference type="OrthoDB" id="796701at2"/>
<dbReference type="EMBL" id="RBKU01000001">
    <property type="protein sequence ID" value="RKR82536.1"/>
    <property type="molecule type" value="Genomic_DNA"/>
</dbReference>
<dbReference type="Proteomes" id="UP000268007">
    <property type="component" value="Unassembled WGS sequence"/>
</dbReference>
<evidence type="ECO:0000313" key="3">
    <source>
        <dbReference type="Proteomes" id="UP000268007"/>
    </source>
</evidence>
<name>A0A495J0M0_9SPHI</name>
<proteinExistence type="predicted"/>
<sequence>MKTLFILLFSAFYSVAFAQEPPKNPAEKKAVYIISHLPEVVAADQYMSTHGPDKRHLETYIDGYPTPQDNNYLIRVCEFNGMLCHVHFFFYVNAKTFAIRYLDVVSGKSMPLKMWRKQGAKR</sequence>
<keyword evidence="1" id="KW-0732">Signal</keyword>
<dbReference type="AlphaFoldDB" id="A0A495J0M0"/>
<evidence type="ECO:0000313" key="2">
    <source>
        <dbReference type="EMBL" id="RKR82536.1"/>
    </source>
</evidence>
<protein>
    <submittedName>
        <fullName evidence="2">Uncharacterized protein</fullName>
    </submittedName>
</protein>
<organism evidence="2 3">
    <name type="scientific">Mucilaginibacter gracilis</name>
    <dbReference type="NCBI Taxonomy" id="423350"/>
    <lineage>
        <taxon>Bacteria</taxon>
        <taxon>Pseudomonadati</taxon>
        <taxon>Bacteroidota</taxon>
        <taxon>Sphingobacteriia</taxon>
        <taxon>Sphingobacteriales</taxon>
        <taxon>Sphingobacteriaceae</taxon>
        <taxon>Mucilaginibacter</taxon>
    </lineage>
</organism>